<dbReference type="Pfam" id="PF02786">
    <property type="entry name" value="CPSase_L_D2"/>
    <property type="match status" value="1"/>
</dbReference>
<keyword evidence="10" id="KW-0443">Lipid metabolism</keyword>
<comment type="catalytic activity">
    <reaction evidence="12">
        <text>N(6)-biotinyl-L-lysyl-[protein] + hydrogencarbonate + ATP = N(6)-carboxybiotinyl-L-lysyl-[protein] + ADP + phosphate + H(+)</text>
        <dbReference type="Rhea" id="RHEA:13501"/>
        <dbReference type="Rhea" id="RHEA-COMP:10505"/>
        <dbReference type="Rhea" id="RHEA-COMP:10506"/>
        <dbReference type="ChEBI" id="CHEBI:15378"/>
        <dbReference type="ChEBI" id="CHEBI:17544"/>
        <dbReference type="ChEBI" id="CHEBI:30616"/>
        <dbReference type="ChEBI" id="CHEBI:43474"/>
        <dbReference type="ChEBI" id="CHEBI:83144"/>
        <dbReference type="ChEBI" id="CHEBI:83145"/>
        <dbReference type="ChEBI" id="CHEBI:456216"/>
        <dbReference type="EC" id="6.3.4.14"/>
    </reaction>
</comment>
<dbReference type="GO" id="GO:0005524">
    <property type="term" value="F:ATP binding"/>
    <property type="evidence" value="ECO:0007669"/>
    <property type="project" value="UniProtKB-UniRule"/>
</dbReference>
<dbReference type="InterPro" id="IPR005482">
    <property type="entry name" value="Biotin_COase_C"/>
</dbReference>
<evidence type="ECO:0000256" key="2">
    <source>
        <dbReference type="ARBA" id="ARBA00004956"/>
    </source>
</evidence>
<dbReference type="EMBL" id="JACHGH010000003">
    <property type="protein sequence ID" value="MBB6452791.1"/>
    <property type="molecule type" value="Genomic_DNA"/>
</dbReference>
<evidence type="ECO:0000256" key="7">
    <source>
        <dbReference type="ARBA" id="ARBA00022741"/>
    </source>
</evidence>
<dbReference type="InterPro" id="IPR005479">
    <property type="entry name" value="CPAse_ATP-bd"/>
</dbReference>
<proteinExistence type="predicted"/>
<dbReference type="Proteomes" id="UP000581688">
    <property type="component" value="Unassembled WGS sequence"/>
</dbReference>
<comment type="caution">
    <text evidence="16">The sequence shown here is derived from an EMBL/GenBank/DDBJ whole genome shotgun (WGS) entry which is preliminary data.</text>
</comment>
<evidence type="ECO:0000256" key="1">
    <source>
        <dbReference type="ARBA" id="ARBA00003761"/>
    </source>
</evidence>
<reference evidence="16 17" key="1">
    <citation type="submission" date="2020-08" db="EMBL/GenBank/DDBJ databases">
        <title>Genomic Encyclopedia of Type Strains, Phase IV (KMG-IV): sequencing the most valuable type-strain genomes for metagenomic binning, comparative biology and taxonomic classification.</title>
        <authorList>
            <person name="Goeker M."/>
        </authorList>
    </citation>
    <scope>NUCLEOTIDE SEQUENCE [LARGE SCALE GENOMIC DNA]</scope>
    <source>
        <strain evidence="16 17">DSM 19612</strain>
    </source>
</reference>
<evidence type="ECO:0000256" key="9">
    <source>
        <dbReference type="ARBA" id="ARBA00022840"/>
    </source>
</evidence>
<dbReference type="InterPro" id="IPR011764">
    <property type="entry name" value="Biotin_carboxylation_dom"/>
</dbReference>
<evidence type="ECO:0000256" key="12">
    <source>
        <dbReference type="ARBA" id="ARBA00048600"/>
    </source>
</evidence>
<dbReference type="PROSITE" id="PS00866">
    <property type="entry name" value="CPSASE_1"/>
    <property type="match status" value="1"/>
</dbReference>
<comment type="pathway">
    <text evidence="2">Lipid metabolism; malonyl-CoA biosynthesis; malonyl-CoA from acetyl-CoA: step 1/1.</text>
</comment>
<dbReference type="GO" id="GO:0006633">
    <property type="term" value="P:fatty acid biosynthetic process"/>
    <property type="evidence" value="ECO:0007669"/>
    <property type="project" value="UniProtKB-KW"/>
</dbReference>
<evidence type="ECO:0000256" key="4">
    <source>
        <dbReference type="ARBA" id="ARBA00013263"/>
    </source>
</evidence>
<evidence type="ECO:0000256" key="11">
    <source>
        <dbReference type="ARBA" id="ARBA00023267"/>
    </source>
</evidence>
<dbReference type="InterPro" id="IPR005481">
    <property type="entry name" value="BC-like_N"/>
</dbReference>
<dbReference type="FunFam" id="3.30.1490.20:FF:000003">
    <property type="entry name" value="acetyl-CoA carboxylase isoform X1"/>
    <property type="match status" value="1"/>
</dbReference>
<comment type="subunit">
    <text evidence="3">Acetyl-CoA carboxylase is a heterohexamer of biotin carboxyl carrier protein, biotin carboxylase and the two subunits of carboxyl transferase in a 2:2 complex.</text>
</comment>
<dbReference type="SMART" id="SM00878">
    <property type="entry name" value="Biotin_carb_C"/>
    <property type="match status" value="1"/>
</dbReference>
<evidence type="ECO:0000256" key="6">
    <source>
        <dbReference type="ARBA" id="ARBA00022598"/>
    </source>
</evidence>
<evidence type="ECO:0000313" key="16">
    <source>
        <dbReference type="EMBL" id="MBB6452791.1"/>
    </source>
</evidence>
<dbReference type="FunFam" id="3.40.50.20:FF:000010">
    <property type="entry name" value="Propionyl-CoA carboxylase subunit alpha"/>
    <property type="match status" value="1"/>
</dbReference>
<accession>A0A841PZG6</accession>
<evidence type="ECO:0000259" key="14">
    <source>
        <dbReference type="PROSITE" id="PS50975"/>
    </source>
</evidence>
<keyword evidence="17" id="KW-1185">Reference proteome</keyword>
<evidence type="ECO:0000256" key="3">
    <source>
        <dbReference type="ARBA" id="ARBA00011750"/>
    </source>
</evidence>
<dbReference type="PROSITE" id="PS50975">
    <property type="entry name" value="ATP_GRASP"/>
    <property type="match status" value="1"/>
</dbReference>
<keyword evidence="10" id="KW-0275">Fatty acid biosynthesis</keyword>
<evidence type="ECO:0000256" key="8">
    <source>
        <dbReference type="ARBA" id="ARBA00022832"/>
    </source>
</evidence>
<dbReference type="FunFam" id="3.30.470.20:FF:000028">
    <property type="entry name" value="Methylcrotonoyl-CoA carboxylase subunit alpha, mitochondrial"/>
    <property type="match status" value="1"/>
</dbReference>
<evidence type="ECO:0000256" key="5">
    <source>
        <dbReference type="ARBA" id="ARBA00022516"/>
    </source>
</evidence>
<keyword evidence="11" id="KW-0092">Biotin</keyword>
<feature type="domain" description="ATP-grasp" evidence="14">
    <location>
        <begin position="121"/>
        <end position="318"/>
    </location>
</feature>
<evidence type="ECO:0000313" key="17">
    <source>
        <dbReference type="Proteomes" id="UP000581688"/>
    </source>
</evidence>
<dbReference type="InterPro" id="IPR011054">
    <property type="entry name" value="Rudment_hybrid_motif"/>
</dbReference>
<comment type="function">
    <text evidence="1">This protein is a component of the acetyl coenzyme A carboxylase complex; first, biotin carboxylase catalyzes the carboxylation of the carrier protein and then the transcarboxylase transfers the carboxyl group to form malonyl-CoA.</text>
</comment>
<organism evidence="16 17">
    <name type="scientific">Salirhabdus euzebyi</name>
    <dbReference type="NCBI Taxonomy" id="394506"/>
    <lineage>
        <taxon>Bacteria</taxon>
        <taxon>Bacillati</taxon>
        <taxon>Bacillota</taxon>
        <taxon>Bacilli</taxon>
        <taxon>Bacillales</taxon>
        <taxon>Bacillaceae</taxon>
        <taxon>Salirhabdus</taxon>
    </lineage>
</organism>
<dbReference type="NCBIfam" id="NF006367">
    <property type="entry name" value="PRK08591.1"/>
    <property type="match status" value="1"/>
</dbReference>
<dbReference type="SUPFAM" id="SSF52440">
    <property type="entry name" value="PreATP-grasp domain"/>
    <property type="match status" value="1"/>
</dbReference>
<dbReference type="PANTHER" id="PTHR18866">
    <property type="entry name" value="CARBOXYLASE:PYRUVATE/ACETYL-COA/PROPIONYL-COA CARBOXYLASE"/>
    <property type="match status" value="1"/>
</dbReference>
<keyword evidence="6 16" id="KW-0436">Ligase</keyword>
<sequence length="450" mass="50013">MSFTKILIANRGEIAIRVMKTCKRLNVKTVAIYSEADEQAPFVKMADEAYPVGPSRVQESYLNIEKIIEIAQQTNVDAIHPGYGLLSENAGFAKRCKEVGITFIGPDYTCIEKMGSKIEARRTMKTAGVPVIPGTEDPVKNVEEAKKIANEIGYPVMLKASAGGGGIGMQVVSDDAQLEKAFDGNSQRAKNFFGDGTMFLEKVIENAHHIEMQLLADHFGNTVHLFERECSVQRRHQKVIEEAPSPLLTEKTRKNMGDAAIKAAKAINYANAGTIEFLVDEDQNFYFLEMNTRLQVEHPITEQITGIDLVEKQLEIASGKQLDIKQSDLSIKGHAIEARIYAEDPKTFFPSPGKITNLSLPKGEHIRHEIGVEEGFTVTPFYDPMIAKLIISGETREEAIQKSMEALEQYVVEGIKTNIPLLSLVLNSKAFQEGLTRTSFIRDYIYPNGK</sequence>
<keyword evidence="8" id="KW-0276">Fatty acid metabolism</keyword>
<keyword evidence="5" id="KW-0444">Lipid biosynthesis</keyword>
<dbReference type="PROSITE" id="PS00867">
    <property type="entry name" value="CPSASE_2"/>
    <property type="match status" value="1"/>
</dbReference>
<dbReference type="Pfam" id="PF00289">
    <property type="entry name" value="Biotin_carb_N"/>
    <property type="match status" value="1"/>
</dbReference>
<evidence type="ECO:0000256" key="10">
    <source>
        <dbReference type="ARBA" id="ARBA00023160"/>
    </source>
</evidence>
<keyword evidence="7 13" id="KW-0547">Nucleotide-binding</keyword>
<dbReference type="GO" id="GO:0046872">
    <property type="term" value="F:metal ion binding"/>
    <property type="evidence" value="ECO:0007669"/>
    <property type="project" value="InterPro"/>
</dbReference>
<dbReference type="SUPFAM" id="SSF51246">
    <property type="entry name" value="Rudiment single hybrid motif"/>
    <property type="match status" value="1"/>
</dbReference>
<evidence type="ECO:0000259" key="15">
    <source>
        <dbReference type="PROSITE" id="PS50979"/>
    </source>
</evidence>
<dbReference type="Gene3D" id="3.30.470.20">
    <property type="entry name" value="ATP-grasp fold, B domain"/>
    <property type="match status" value="1"/>
</dbReference>
<dbReference type="InterPro" id="IPR016185">
    <property type="entry name" value="PreATP-grasp_dom_sf"/>
</dbReference>
<dbReference type="PROSITE" id="PS50979">
    <property type="entry name" value="BC"/>
    <property type="match status" value="1"/>
</dbReference>
<keyword evidence="9 13" id="KW-0067">ATP-binding</keyword>
<gene>
    <name evidence="16" type="ORF">HNQ94_001237</name>
</gene>
<feature type="domain" description="Biotin carboxylation" evidence="15">
    <location>
        <begin position="2"/>
        <end position="446"/>
    </location>
</feature>
<dbReference type="InterPro" id="IPR050856">
    <property type="entry name" value="Biotin_carboxylase_complex"/>
</dbReference>
<dbReference type="EC" id="6.3.4.14" evidence="4"/>
<name>A0A841PZG6_9BACI</name>
<dbReference type="RefSeq" id="WP_174495338.1">
    <property type="nucleotide sequence ID" value="NZ_CADDWK010000003.1"/>
</dbReference>
<evidence type="ECO:0000256" key="13">
    <source>
        <dbReference type="PROSITE-ProRule" id="PRU00409"/>
    </source>
</evidence>
<dbReference type="PANTHER" id="PTHR18866:SF33">
    <property type="entry name" value="METHYLCROTONOYL-COA CARBOXYLASE SUBUNIT ALPHA, MITOCHONDRIAL-RELATED"/>
    <property type="match status" value="1"/>
</dbReference>
<dbReference type="SUPFAM" id="SSF56059">
    <property type="entry name" value="Glutathione synthetase ATP-binding domain-like"/>
    <property type="match status" value="1"/>
</dbReference>
<dbReference type="AlphaFoldDB" id="A0A841PZG6"/>
<dbReference type="GO" id="GO:0004075">
    <property type="term" value="F:biotin carboxylase activity"/>
    <property type="evidence" value="ECO:0007669"/>
    <property type="project" value="UniProtKB-EC"/>
</dbReference>
<protein>
    <recommendedName>
        <fullName evidence="4">biotin carboxylase</fullName>
        <ecNumber evidence="4">6.3.4.14</ecNumber>
    </recommendedName>
</protein>
<dbReference type="Pfam" id="PF02785">
    <property type="entry name" value="Biotin_carb_C"/>
    <property type="match status" value="1"/>
</dbReference>
<dbReference type="InterPro" id="IPR011761">
    <property type="entry name" value="ATP-grasp"/>
</dbReference>